<dbReference type="PANTHER" id="PTHR43711:SF1">
    <property type="entry name" value="HISTIDINE KINASE 1"/>
    <property type="match status" value="1"/>
</dbReference>
<accession>A0A550JJG8</accession>
<evidence type="ECO:0000313" key="8">
    <source>
        <dbReference type="EMBL" id="TRO83338.1"/>
    </source>
</evidence>
<dbReference type="SUPFAM" id="SSF47384">
    <property type="entry name" value="Homodimeric domain of signal transducing histidine kinase"/>
    <property type="match status" value="1"/>
</dbReference>
<feature type="domain" description="Histidine kinase" evidence="7">
    <location>
        <begin position="125"/>
        <end position="335"/>
    </location>
</feature>
<protein>
    <recommendedName>
        <fullName evidence="2">histidine kinase</fullName>
        <ecNumber evidence="2">2.7.13.3</ecNumber>
    </recommendedName>
</protein>
<evidence type="ECO:0000313" key="9">
    <source>
        <dbReference type="Proteomes" id="UP000317155"/>
    </source>
</evidence>
<dbReference type="InterPro" id="IPR005467">
    <property type="entry name" value="His_kinase_dom"/>
</dbReference>
<dbReference type="AlphaFoldDB" id="A0A550JJG8"/>
<dbReference type="SUPFAM" id="SSF55874">
    <property type="entry name" value="ATPase domain of HSP90 chaperone/DNA topoisomerase II/histidine kinase"/>
    <property type="match status" value="1"/>
</dbReference>
<dbReference type="GO" id="GO:0000155">
    <property type="term" value="F:phosphorelay sensor kinase activity"/>
    <property type="evidence" value="ECO:0007669"/>
    <property type="project" value="InterPro"/>
</dbReference>
<dbReference type="InterPro" id="IPR036097">
    <property type="entry name" value="HisK_dim/P_sf"/>
</dbReference>
<proteinExistence type="predicted"/>
<dbReference type="Gene3D" id="3.30.565.10">
    <property type="entry name" value="Histidine kinase-like ATPase, C-terminal domain"/>
    <property type="match status" value="1"/>
</dbReference>
<evidence type="ECO:0000256" key="2">
    <source>
        <dbReference type="ARBA" id="ARBA00012438"/>
    </source>
</evidence>
<dbReference type="Pfam" id="PF00512">
    <property type="entry name" value="HisKA"/>
    <property type="match status" value="1"/>
</dbReference>
<dbReference type="InterPro" id="IPR050736">
    <property type="entry name" value="Sensor_HK_Regulatory"/>
</dbReference>
<dbReference type="CDD" id="cd00082">
    <property type="entry name" value="HisKA"/>
    <property type="match status" value="1"/>
</dbReference>
<keyword evidence="9" id="KW-1185">Reference proteome</keyword>
<evidence type="ECO:0000256" key="3">
    <source>
        <dbReference type="ARBA" id="ARBA00022553"/>
    </source>
</evidence>
<dbReference type="Pfam" id="PF02518">
    <property type="entry name" value="HATPase_c"/>
    <property type="match status" value="1"/>
</dbReference>
<reference evidence="8 9" key="1">
    <citation type="submission" date="2019-07" db="EMBL/GenBank/DDBJ databases">
        <title>Insights of Desulfuromonas acetexigens electromicrobiology.</title>
        <authorList>
            <person name="Katuri K."/>
            <person name="Sapireddy V."/>
            <person name="Shaw D.R."/>
            <person name="Saikaly P."/>
        </authorList>
    </citation>
    <scope>NUCLEOTIDE SEQUENCE [LARGE SCALE GENOMIC DNA]</scope>
    <source>
        <strain evidence="8 9">2873</strain>
    </source>
</reference>
<evidence type="ECO:0000256" key="5">
    <source>
        <dbReference type="ARBA" id="ARBA00022777"/>
    </source>
</evidence>
<dbReference type="SMART" id="SM00387">
    <property type="entry name" value="HATPase_c"/>
    <property type="match status" value="1"/>
</dbReference>
<dbReference type="RefSeq" id="WP_092056249.1">
    <property type="nucleotide sequence ID" value="NZ_FOJJ01000012.1"/>
</dbReference>
<gene>
    <name evidence="8" type="ORF">FL622_04440</name>
</gene>
<dbReference type="InterPro" id="IPR036890">
    <property type="entry name" value="HATPase_C_sf"/>
</dbReference>
<organism evidence="8 9">
    <name type="scientific">Trichloromonas acetexigens</name>
    <dbReference type="NCBI Taxonomy" id="38815"/>
    <lineage>
        <taxon>Bacteria</taxon>
        <taxon>Pseudomonadati</taxon>
        <taxon>Thermodesulfobacteriota</taxon>
        <taxon>Desulfuromonadia</taxon>
        <taxon>Desulfuromonadales</taxon>
        <taxon>Trichloromonadaceae</taxon>
        <taxon>Trichloromonas</taxon>
    </lineage>
</organism>
<evidence type="ECO:0000256" key="4">
    <source>
        <dbReference type="ARBA" id="ARBA00022679"/>
    </source>
</evidence>
<dbReference type="PANTHER" id="PTHR43711">
    <property type="entry name" value="TWO-COMPONENT HISTIDINE KINASE"/>
    <property type="match status" value="1"/>
</dbReference>
<dbReference type="OrthoDB" id="5398284at2"/>
<evidence type="ECO:0000259" key="7">
    <source>
        <dbReference type="PROSITE" id="PS50109"/>
    </source>
</evidence>
<dbReference type="Proteomes" id="UP000317155">
    <property type="component" value="Unassembled WGS sequence"/>
</dbReference>
<keyword evidence="5 8" id="KW-0418">Kinase</keyword>
<dbReference type="PRINTS" id="PR00344">
    <property type="entry name" value="BCTRLSENSOR"/>
</dbReference>
<dbReference type="EC" id="2.7.13.3" evidence="2"/>
<dbReference type="Gene3D" id="1.10.287.130">
    <property type="match status" value="1"/>
</dbReference>
<dbReference type="SMART" id="SM00388">
    <property type="entry name" value="HisKA"/>
    <property type="match status" value="1"/>
</dbReference>
<keyword evidence="4" id="KW-0808">Transferase</keyword>
<dbReference type="InterPro" id="IPR003594">
    <property type="entry name" value="HATPase_dom"/>
</dbReference>
<comment type="catalytic activity">
    <reaction evidence="1">
        <text>ATP + protein L-histidine = ADP + protein N-phospho-L-histidine.</text>
        <dbReference type="EC" id="2.7.13.3"/>
    </reaction>
</comment>
<dbReference type="EMBL" id="VJVV01000002">
    <property type="protein sequence ID" value="TRO83338.1"/>
    <property type="molecule type" value="Genomic_DNA"/>
</dbReference>
<comment type="caution">
    <text evidence="8">The sequence shown here is derived from an EMBL/GenBank/DDBJ whole genome shotgun (WGS) entry which is preliminary data.</text>
</comment>
<dbReference type="InterPro" id="IPR004358">
    <property type="entry name" value="Sig_transdc_His_kin-like_C"/>
</dbReference>
<sequence length="338" mass="36314">MPTFFEFTVDADLKLNGWNAPLAELARREALELSGLAYYELLPRICRGRHDAVALVLETGSPLNLPGYRFPCFSGGVKGDVGIAPVSLPGGAGARVTIALQGCCEALGSLRQSRHLADLGKTASMLSHGVRNPLNAIKGAVIYLKNRYGNDANLLEFTGIMEEEIDRLDRFISSFLSASAVSFGRERNDLNALLRKLKQFVTLQAQAADVALSLDLAESLPTIEINIFQVEHAILNVLNNAIHALPKGGHIRVASRYESCPAGRCVVVSVQDDGPGISDVAEDFALPRLASAVTEGRGFGLFLVREIMQQHGGFMEIRTGRGQGTTARLLFPVGGSDA</sequence>
<keyword evidence="3" id="KW-0597">Phosphoprotein</keyword>
<name>A0A550JJG8_9BACT</name>
<dbReference type="InterPro" id="IPR003661">
    <property type="entry name" value="HisK_dim/P_dom"/>
</dbReference>
<evidence type="ECO:0000256" key="1">
    <source>
        <dbReference type="ARBA" id="ARBA00000085"/>
    </source>
</evidence>
<dbReference type="PROSITE" id="PS50109">
    <property type="entry name" value="HIS_KIN"/>
    <property type="match status" value="1"/>
</dbReference>
<keyword evidence="6" id="KW-0902">Two-component regulatory system</keyword>
<evidence type="ECO:0000256" key="6">
    <source>
        <dbReference type="ARBA" id="ARBA00023012"/>
    </source>
</evidence>